<evidence type="ECO:0000256" key="1">
    <source>
        <dbReference type="ARBA" id="ARBA00009437"/>
    </source>
</evidence>
<dbReference type="InterPro" id="IPR036388">
    <property type="entry name" value="WH-like_DNA-bd_sf"/>
</dbReference>
<dbReference type="CDD" id="cd05466">
    <property type="entry name" value="PBP2_LTTR_substrate"/>
    <property type="match status" value="1"/>
</dbReference>
<dbReference type="InterPro" id="IPR005119">
    <property type="entry name" value="LysR_subst-bd"/>
</dbReference>
<reference evidence="6" key="2">
    <citation type="submission" date="2021-04" db="EMBL/GenBank/DDBJ databases">
        <authorList>
            <person name="Gilroy R."/>
        </authorList>
    </citation>
    <scope>NUCLEOTIDE SEQUENCE</scope>
    <source>
        <strain evidence="6">CHK188-4685</strain>
    </source>
</reference>
<dbReference type="GO" id="GO:0005829">
    <property type="term" value="C:cytosol"/>
    <property type="evidence" value="ECO:0007669"/>
    <property type="project" value="TreeGrafter"/>
</dbReference>
<keyword evidence="3" id="KW-0238">DNA-binding</keyword>
<dbReference type="InterPro" id="IPR000847">
    <property type="entry name" value="LysR_HTH_N"/>
</dbReference>
<dbReference type="InterPro" id="IPR050950">
    <property type="entry name" value="HTH-type_LysR_regulators"/>
</dbReference>
<sequence length="318" mass="35961">MNDKHAEYVLTVLKEGSFTAAAKRLYISQPSLSQMVKAAESRLGAPIFDRTTDPITLTPAGKLYVEAVLQVRGITENLAKQVRELTEEERGVLHIGISIQRAIEIVPYLYPVFSKEFPCVKLEFHEQGSADLEKSILENTIDFACLATVPLNPQLTYELIKEEYVVLLANRECNLARKYPSGTAIDIREAREETFISCKKGHGIRKTQDMMFLAYGIQPRIAFEIDSIEVGKRTVAASRTVMACPDAFAALDGAYPYQVYPLKHVDVSRHFYVCYRKGMYMNRYQKEFLRILHEMPKAARSAAAFRMVTDDIDEETGA</sequence>
<dbReference type="PRINTS" id="PR00039">
    <property type="entry name" value="HTHLYSR"/>
</dbReference>
<gene>
    <name evidence="6" type="ORF">H9716_04175</name>
</gene>
<keyword evidence="4" id="KW-0804">Transcription</keyword>
<evidence type="ECO:0000313" key="6">
    <source>
        <dbReference type="EMBL" id="HJB07041.1"/>
    </source>
</evidence>
<dbReference type="Proteomes" id="UP000886804">
    <property type="component" value="Unassembled WGS sequence"/>
</dbReference>
<keyword evidence="2" id="KW-0805">Transcription regulation</keyword>
<dbReference type="SUPFAM" id="SSF46785">
    <property type="entry name" value="Winged helix' DNA-binding domain"/>
    <property type="match status" value="1"/>
</dbReference>
<evidence type="ECO:0000256" key="2">
    <source>
        <dbReference type="ARBA" id="ARBA00023015"/>
    </source>
</evidence>
<evidence type="ECO:0000313" key="7">
    <source>
        <dbReference type="Proteomes" id="UP000886804"/>
    </source>
</evidence>
<comment type="similarity">
    <text evidence="1">Belongs to the LysR transcriptional regulatory family.</text>
</comment>
<dbReference type="Gene3D" id="1.10.10.10">
    <property type="entry name" value="Winged helix-like DNA-binding domain superfamily/Winged helix DNA-binding domain"/>
    <property type="match status" value="1"/>
</dbReference>
<dbReference type="EMBL" id="DWYS01000052">
    <property type="protein sequence ID" value="HJB07041.1"/>
    <property type="molecule type" value="Genomic_DNA"/>
</dbReference>
<dbReference type="Pfam" id="PF03466">
    <property type="entry name" value="LysR_substrate"/>
    <property type="match status" value="1"/>
</dbReference>
<dbReference type="AlphaFoldDB" id="A0A9D2RL04"/>
<protein>
    <submittedName>
        <fullName evidence="6">LysR family transcriptional regulator</fullName>
    </submittedName>
</protein>
<dbReference type="Pfam" id="PF00126">
    <property type="entry name" value="HTH_1"/>
    <property type="match status" value="1"/>
</dbReference>
<dbReference type="Gene3D" id="3.40.190.290">
    <property type="match status" value="1"/>
</dbReference>
<dbReference type="InterPro" id="IPR036390">
    <property type="entry name" value="WH_DNA-bd_sf"/>
</dbReference>
<accession>A0A9D2RL04</accession>
<evidence type="ECO:0000256" key="3">
    <source>
        <dbReference type="ARBA" id="ARBA00023125"/>
    </source>
</evidence>
<evidence type="ECO:0000259" key="5">
    <source>
        <dbReference type="PROSITE" id="PS50931"/>
    </source>
</evidence>
<feature type="domain" description="HTH lysR-type" evidence="5">
    <location>
        <begin position="1"/>
        <end position="58"/>
    </location>
</feature>
<proteinExistence type="inferred from homology"/>
<evidence type="ECO:0000256" key="4">
    <source>
        <dbReference type="ARBA" id="ARBA00023163"/>
    </source>
</evidence>
<dbReference type="GO" id="GO:0003700">
    <property type="term" value="F:DNA-binding transcription factor activity"/>
    <property type="evidence" value="ECO:0007669"/>
    <property type="project" value="InterPro"/>
</dbReference>
<dbReference type="PROSITE" id="PS50931">
    <property type="entry name" value="HTH_LYSR"/>
    <property type="match status" value="1"/>
</dbReference>
<comment type="caution">
    <text evidence="6">The sequence shown here is derived from an EMBL/GenBank/DDBJ whole genome shotgun (WGS) entry which is preliminary data.</text>
</comment>
<dbReference type="SUPFAM" id="SSF53850">
    <property type="entry name" value="Periplasmic binding protein-like II"/>
    <property type="match status" value="1"/>
</dbReference>
<organism evidence="6 7">
    <name type="scientific">Candidatus Enterocloster faecavium</name>
    <dbReference type="NCBI Taxonomy" id="2838560"/>
    <lineage>
        <taxon>Bacteria</taxon>
        <taxon>Bacillati</taxon>
        <taxon>Bacillota</taxon>
        <taxon>Clostridia</taxon>
        <taxon>Lachnospirales</taxon>
        <taxon>Lachnospiraceae</taxon>
        <taxon>Enterocloster</taxon>
    </lineage>
</organism>
<dbReference type="PANTHER" id="PTHR30419">
    <property type="entry name" value="HTH-TYPE TRANSCRIPTIONAL REGULATOR YBHD"/>
    <property type="match status" value="1"/>
</dbReference>
<reference evidence="6" key="1">
    <citation type="journal article" date="2021" name="PeerJ">
        <title>Extensive microbial diversity within the chicken gut microbiome revealed by metagenomics and culture.</title>
        <authorList>
            <person name="Gilroy R."/>
            <person name="Ravi A."/>
            <person name="Getino M."/>
            <person name="Pursley I."/>
            <person name="Horton D.L."/>
            <person name="Alikhan N.F."/>
            <person name="Baker D."/>
            <person name="Gharbi K."/>
            <person name="Hall N."/>
            <person name="Watson M."/>
            <person name="Adriaenssens E.M."/>
            <person name="Foster-Nyarko E."/>
            <person name="Jarju S."/>
            <person name="Secka A."/>
            <person name="Antonio M."/>
            <person name="Oren A."/>
            <person name="Chaudhuri R.R."/>
            <person name="La Ragione R."/>
            <person name="Hildebrand F."/>
            <person name="Pallen M.J."/>
        </authorList>
    </citation>
    <scope>NUCLEOTIDE SEQUENCE</scope>
    <source>
        <strain evidence="6">CHK188-4685</strain>
    </source>
</reference>
<dbReference type="GO" id="GO:0003677">
    <property type="term" value="F:DNA binding"/>
    <property type="evidence" value="ECO:0007669"/>
    <property type="project" value="UniProtKB-KW"/>
</dbReference>
<name>A0A9D2RL04_9FIRM</name>